<dbReference type="InterPro" id="IPR050696">
    <property type="entry name" value="FtsA/MreB"/>
</dbReference>
<keyword evidence="2" id="KW-1185">Reference proteome</keyword>
<evidence type="ECO:0000313" key="1">
    <source>
        <dbReference type="EMBL" id="QBE66661.1"/>
    </source>
</evidence>
<sequence>MGLFSRARKQEGVLVVTLSSDGIQAVVVRTPVLDKPAAMVKFAAAEPAERPAALEKLGKELGASRYRGTTLLLPGEYQLLSVEAPNVPQEEVRTAVRWRLKDMIDFPIDEATVDFLDIPVDRAATAQTLSLFAVAARNSLVSERQRLFHRAGFRLAVIDIPELAQRNVSALLEREGRGQAMLSFDSQGGLLTISYQGELYLARRIDITLEQLRDAPEERRQATYDRITLELQRSLDNFERQFHFITTARLTLAPTGVAGLFECLAENLYIPVDQLDLTELFDLTGLADAQDPVQQQQCFLALGAALRVEEVKR</sequence>
<dbReference type="Proteomes" id="UP000290637">
    <property type="component" value="Chromosome"/>
</dbReference>
<reference evidence="1 2" key="1">
    <citation type="submission" date="2019-02" db="EMBL/GenBank/DDBJ databases">
        <title>Draft Genome Sequences of Six Type Strains of the Genus Massilia.</title>
        <authorList>
            <person name="Miess H."/>
            <person name="Frediansyhah A."/>
            <person name="Gross H."/>
        </authorList>
    </citation>
    <scope>NUCLEOTIDE SEQUENCE [LARGE SCALE GENOMIC DNA]</scope>
    <source>
        <strain evidence="1 2">DSM 17473</strain>
    </source>
</reference>
<gene>
    <name evidence="1" type="ORF">EWM63_29885</name>
</gene>
<dbReference type="OrthoDB" id="5296002at2"/>
<dbReference type="EMBL" id="CP035913">
    <property type="protein sequence ID" value="QBE66661.1"/>
    <property type="molecule type" value="Genomic_DNA"/>
</dbReference>
<dbReference type="AlphaFoldDB" id="A0A4P6L4X2"/>
<dbReference type="InterPro" id="IPR043129">
    <property type="entry name" value="ATPase_NBD"/>
</dbReference>
<dbReference type="RefSeq" id="WP_130189768.1">
    <property type="nucleotide sequence ID" value="NZ_CP035913.1"/>
</dbReference>
<protein>
    <submittedName>
        <fullName evidence="1">Agglutinin biogenesis protein MshI</fullName>
    </submittedName>
</protein>
<dbReference type="InterPro" id="IPR005883">
    <property type="entry name" value="PilM"/>
</dbReference>
<dbReference type="Pfam" id="PF11104">
    <property type="entry name" value="PilM_2"/>
    <property type="match status" value="1"/>
</dbReference>
<dbReference type="Gene3D" id="3.30.1490.300">
    <property type="match status" value="1"/>
</dbReference>
<proteinExistence type="predicted"/>
<dbReference type="PANTHER" id="PTHR32432">
    <property type="entry name" value="CELL DIVISION PROTEIN FTSA-RELATED"/>
    <property type="match status" value="1"/>
</dbReference>
<organism evidence="1 2">
    <name type="scientific">Pseudoduganella lutea</name>
    <dbReference type="NCBI Taxonomy" id="321985"/>
    <lineage>
        <taxon>Bacteria</taxon>
        <taxon>Pseudomonadati</taxon>
        <taxon>Pseudomonadota</taxon>
        <taxon>Betaproteobacteria</taxon>
        <taxon>Burkholderiales</taxon>
        <taxon>Oxalobacteraceae</taxon>
        <taxon>Telluria group</taxon>
        <taxon>Pseudoduganella</taxon>
    </lineage>
</organism>
<dbReference type="KEGG" id="plue:EWM63_29885"/>
<accession>A0A4P6L4X2</accession>
<dbReference type="PANTHER" id="PTHR32432:SF3">
    <property type="entry name" value="ETHANOLAMINE UTILIZATION PROTEIN EUTJ"/>
    <property type="match status" value="1"/>
</dbReference>
<dbReference type="SUPFAM" id="SSF53067">
    <property type="entry name" value="Actin-like ATPase domain"/>
    <property type="match status" value="1"/>
</dbReference>
<name>A0A4P6L4X2_9BURK</name>
<evidence type="ECO:0000313" key="2">
    <source>
        <dbReference type="Proteomes" id="UP000290637"/>
    </source>
</evidence>